<evidence type="ECO:0000313" key="2">
    <source>
        <dbReference type="EMBL" id="AVP95848.1"/>
    </source>
</evidence>
<accession>A0A2P1PLY2</accession>
<evidence type="ECO:0000256" key="1">
    <source>
        <dbReference type="SAM" id="SignalP"/>
    </source>
</evidence>
<dbReference type="AlphaFoldDB" id="A0A2P1PLY2"/>
<name>A0A2P1PLY2_9GAMM</name>
<evidence type="ECO:0000313" key="3">
    <source>
        <dbReference type="Proteomes" id="UP000241074"/>
    </source>
</evidence>
<protein>
    <submittedName>
        <fullName evidence="2">Uncharacterized protein</fullName>
    </submittedName>
</protein>
<reference evidence="2 3" key="1">
    <citation type="submission" date="2018-03" db="EMBL/GenBank/DDBJ databases">
        <title>Ahniella affigens gen. nov., sp. nov., a gammaproteobacterium isolated from sandy soil near a stream.</title>
        <authorList>
            <person name="Ko Y."/>
            <person name="Kim J.-H."/>
        </authorList>
    </citation>
    <scope>NUCLEOTIDE SEQUENCE [LARGE SCALE GENOMIC DNA]</scope>
    <source>
        <strain evidence="2 3">D13</strain>
    </source>
</reference>
<proteinExistence type="predicted"/>
<reference evidence="2 3" key="2">
    <citation type="submission" date="2018-03" db="EMBL/GenBank/DDBJ databases">
        <authorList>
            <person name="Keele B.F."/>
        </authorList>
    </citation>
    <scope>NUCLEOTIDE SEQUENCE [LARGE SCALE GENOMIC DNA]</scope>
    <source>
        <strain evidence="2 3">D13</strain>
    </source>
</reference>
<dbReference type="KEGG" id="xba:C7S18_00935"/>
<feature type="chain" id="PRO_5015152208" evidence="1">
    <location>
        <begin position="30"/>
        <end position="130"/>
    </location>
</feature>
<keyword evidence="1" id="KW-0732">Signal</keyword>
<organism evidence="2 3">
    <name type="scientific">Ahniella affigens</name>
    <dbReference type="NCBI Taxonomy" id="2021234"/>
    <lineage>
        <taxon>Bacteria</taxon>
        <taxon>Pseudomonadati</taxon>
        <taxon>Pseudomonadota</taxon>
        <taxon>Gammaproteobacteria</taxon>
        <taxon>Lysobacterales</taxon>
        <taxon>Rhodanobacteraceae</taxon>
        <taxon>Ahniella</taxon>
    </lineage>
</organism>
<sequence>MANRSDRGNALHRLAWLTAASFWPLVASAGTVRVDGIDYSLNTDVAPNWNYSTNVLQLGASSLANCFREGGGLPSTGSWRIDFAGGSTSIFTNSSIHLTTSGPQVTITSVDGDLQCSGVFVPVVFADDFE</sequence>
<gene>
    <name evidence="2" type="ORF">C7S18_00935</name>
</gene>
<dbReference type="RefSeq" id="WP_106889777.1">
    <property type="nucleotide sequence ID" value="NZ_CP027860.1"/>
</dbReference>
<dbReference type="Proteomes" id="UP000241074">
    <property type="component" value="Chromosome"/>
</dbReference>
<feature type="signal peptide" evidence="1">
    <location>
        <begin position="1"/>
        <end position="29"/>
    </location>
</feature>
<keyword evidence="3" id="KW-1185">Reference proteome</keyword>
<dbReference type="EMBL" id="CP027860">
    <property type="protein sequence ID" value="AVP95848.1"/>
    <property type="molecule type" value="Genomic_DNA"/>
</dbReference>